<dbReference type="GO" id="GO:0000976">
    <property type="term" value="F:transcription cis-regulatory region binding"/>
    <property type="evidence" value="ECO:0007669"/>
    <property type="project" value="UniProtKB-ARBA"/>
</dbReference>
<evidence type="ECO:0000256" key="10">
    <source>
        <dbReference type="RuleBase" id="RU369038"/>
    </source>
</evidence>
<dbReference type="SMART" id="SM00389">
    <property type="entry name" value="HOX"/>
    <property type="match status" value="1"/>
</dbReference>
<evidence type="ECO:0000256" key="7">
    <source>
        <dbReference type="ARBA" id="ARBA00025748"/>
    </source>
</evidence>
<comment type="similarity">
    <text evidence="7 10">Belongs to the HD-ZIP homeobox family. Class I subfamily.</text>
</comment>
<evidence type="ECO:0000256" key="6">
    <source>
        <dbReference type="ARBA" id="ARBA00023242"/>
    </source>
</evidence>
<dbReference type="GO" id="GO:0000981">
    <property type="term" value="F:DNA-binding transcription factor activity, RNA polymerase II-specific"/>
    <property type="evidence" value="ECO:0007669"/>
    <property type="project" value="UniProtKB-UniRule"/>
</dbReference>
<keyword evidence="4 8" id="KW-0371">Homeobox</keyword>
<dbReference type="InterPro" id="IPR045224">
    <property type="entry name" value="HDZip_class_I_plant"/>
</dbReference>
<dbReference type="GO" id="GO:0045893">
    <property type="term" value="P:positive regulation of DNA-templated transcription"/>
    <property type="evidence" value="ECO:0007669"/>
    <property type="project" value="TreeGrafter"/>
</dbReference>
<protein>
    <recommendedName>
        <fullName evidence="10">Homeobox-leucine zipper protein</fullName>
    </recommendedName>
    <alternativeName>
        <fullName evidence="10">HD-ZIP protein</fullName>
    </alternativeName>
    <alternativeName>
        <fullName evidence="10">Homeodomain transcription factor</fullName>
    </alternativeName>
</protein>
<dbReference type="InterPro" id="IPR009057">
    <property type="entry name" value="Homeodomain-like_sf"/>
</dbReference>
<keyword evidence="11" id="KW-0175">Coiled coil</keyword>
<evidence type="ECO:0000256" key="9">
    <source>
        <dbReference type="RuleBase" id="RU000682"/>
    </source>
</evidence>
<organism evidence="13 14">
    <name type="scientific">Mucuna pruriens</name>
    <name type="common">Velvet bean</name>
    <name type="synonym">Dolichos pruriens</name>
    <dbReference type="NCBI Taxonomy" id="157652"/>
    <lineage>
        <taxon>Eukaryota</taxon>
        <taxon>Viridiplantae</taxon>
        <taxon>Streptophyta</taxon>
        <taxon>Embryophyta</taxon>
        <taxon>Tracheophyta</taxon>
        <taxon>Spermatophyta</taxon>
        <taxon>Magnoliopsida</taxon>
        <taxon>eudicotyledons</taxon>
        <taxon>Gunneridae</taxon>
        <taxon>Pentapetalae</taxon>
        <taxon>rosids</taxon>
        <taxon>fabids</taxon>
        <taxon>Fabales</taxon>
        <taxon>Fabaceae</taxon>
        <taxon>Papilionoideae</taxon>
        <taxon>50 kb inversion clade</taxon>
        <taxon>NPAAA clade</taxon>
        <taxon>indigoferoid/millettioid clade</taxon>
        <taxon>Phaseoleae</taxon>
        <taxon>Mucuna</taxon>
    </lineage>
</organism>
<evidence type="ECO:0000256" key="4">
    <source>
        <dbReference type="ARBA" id="ARBA00023155"/>
    </source>
</evidence>
<evidence type="ECO:0000256" key="2">
    <source>
        <dbReference type="ARBA" id="ARBA00023015"/>
    </source>
</evidence>
<sequence length="313" mass="35485">MAGGSVFCSASNLTTLLPNQTSQPPDSLFLSASSPFLGSRSIVSFGDVQGGKGCNDSFFRPYDENGDEDMDEYFHQPGKKRRLSVEQVQFLEKSFDDENKLEPERKIRLAKELGLQPRQVAIWFQNRRARWKSKRLEKDYDSLQASYNDLKANYDNLLREKDKLKAEVARLAEKVLGREKHEENVKQDETRELQEPLQKCLIDSASEGEGSKVSIGACKVEDISSAKSDIFDSESPHYTDGVHSALLETGDSSYVFEPDQSDVSQDEEDNLSKTLFPPYIFPKLEDVDYSDPPHSSCHFGIPEEDQAIWSWSY</sequence>
<evidence type="ECO:0000259" key="12">
    <source>
        <dbReference type="PROSITE" id="PS50071"/>
    </source>
</evidence>
<dbReference type="GO" id="GO:0005634">
    <property type="term" value="C:nucleus"/>
    <property type="evidence" value="ECO:0007669"/>
    <property type="project" value="UniProtKB-SubCell"/>
</dbReference>
<dbReference type="InterPro" id="IPR000047">
    <property type="entry name" value="HTH_motif"/>
</dbReference>
<dbReference type="SUPFAM" id="SSF46689">
    <property type="entry name" value="Homeodomain-like"/>
    <property type="match status" value="1"/>
</dbReference>
<dbReference type="Pfam" id="PF00046">
    <property type="entry name" value="Homeodomain"/>
    <property type="match status" value="1"/>
</dbReference>
<evidence type="ECO:0000256" key="11">
    <source>
        <dbReference type="SAM" id="Coils"/>
    </source>
</evidence>
<keyword evidence="14" id="KW-1185">Reference proteome</keyword>
<keyword evidence="3 8" id="KW-0238">DNA-binding</keyword>
<dbReference type="EMBL" id="QJKJ01015481">
    <property type="protein sequence ID" value="RDX62460.1"/>
    <property type="molecule type" value="Genomic_DNA"/>
</dbReference>
<dbReference type="Proteomes" id="UP000257109">
    <property type="component" value="Unassembled WGS sequence"/>
</dbReference>
<dbReference type="PANTHER" id="PTHR24326">
    <property type="entry name" value="HOMEOBOX-LEUCINE ZIPPER PROTEIN"/>
    <property type="match status" value="1"/>
</dbReference>
<evidence type="ECO:0000256" key="5">
    <source>
        <dbReference type="ARBA" id="ARBA00023163"/>
    </source>
</evidence>
<gene>
    <name evidence="13" type="primary">HAT5</name>
    <name evidence="13" type="ORF">CR513_59207</name>
</gene>
<dbReference type="InterPro" id="IPR017970">
    <property type="entry name" value="Homeobox_CS"/>
</dbReference>
<dbReference type="PROSITE" id="PS00027">
    <property type="entry name" value="HOMEOBOX_1"/>
    <property type="match status" value="1"/>
</dbReference>
<evidence type="ECO:0000256" key="8">
    <source>
        <dbReference type="PROSITE-ProRule" id="PRU00108"/>
    </source>
</evidence>
<dbReference type="PRINTS" id="PR00031">
    <property type="entry name" value="HTHREPRESSR"/>
</dbReference>
<proteinExistence type="inferred from homology"/>
<feature type="coiled-coil region" evidence="11">
    <location>
        <begin position="133"/>
        <end position="174"/>
    </location>
</feature>
<evidence type="ECO:0000256" key="1">
    <source>
        <dbReference type="ARBA" id="ARBA00004123"/>
    </source>
</evidence>
<evidence type="ECO:0000313" key="14">
    <source>
        <dbReference type="Proteomes" id="UP000257109"/>
    </source>
</evidence>
<keyword evidence="2 10" id="KW-0805">Transcription regulation</keyword>
<dbReference type="Gene3D" id="1.10.10.60">
    <property type="entry name" value="Homeodomain-like"/>
    <property type="match status" value="1"/>
</dbReference>
<name>A0A371E8U3_MUCPR</name>
<comment type="function">
    <text evidence="10">Transcription factor.</text>
</comment>
<feature type="DNA-binding region" description="Homeobox" evidence="8">
    <location>
        <begin position="76"/>
        <end position="135"/>
    </location>
</feature>
<dbReference type="InterPro" id="IPR001356">
    <property type="entry name" value="HD"/>
</dbReference>
<dbReference type="CDD" id="cd00086">
    <property type="entry name" value="homeodomain"/>
    <property type="match status" value="1"/>
</dbReference>
<accession>A0A371E8U3</accession>
<comment type="subcellular location">
    <subcellularLocation>
        <location evidence="1 8 9">Nucleus</location>
    </subcellularLocation>
</comment>
<dbReference type="FunFam" id="1.10.10.60:FF:000144">
    <property type="entry name" value="homeobox-leucine zipper protein ATHB-6-like"/>
    <property type="match status" value="1"/>
</dbReference>
<dbReference type="OrthoDB" id="6159439at2759"/>
<dbReference type="InterPro" id="IPR003106">
    <property type="entry name" value="Leu_zip_homeo"/>
</dbReference>
<dbReference type="PANTHER" id="PTHR24326:SF606">
    <property type="entry name" value="HOMEOBOX-LEUCINE ZIPPER PROTEIN ATHB-54"/>
    <property type="match status" value="1"/>
</dbReference>
<dbReference type="Pfam" id="PF02183">
    <property type="entry name" value="HALZ"/>
    <property type="match status" value="1"/>
</dbReference>
<reference evidence="13" key="1">
    <citation type="submission" date="2018-05" db="EMBL/GenBank/DDBJ databases">
        <title>Draft genome of Mucuna pruriens seed.</title>
        <authorList>
            <person name="Nnadi N.E."/>
            <person name="Vos R."/>
            <person name="Hasami M.H."/>
            <person name="Devisetty U.K."/>
            <person name="Aguiy J.C."/>
        </authorList>
    </citation>
    <scope>NUCLEOTIDE SEQUENCE [LARGE SCALE GENOMIC DNA]</scope>
    <source>
        <strain evidence="13">JCA_2017</strain>
    </source>
</reference>
<dbReference type="AlphaFoldDB" id="A0A371E8U3"/>
<evidence type="ECO:0000256" key="3">
    <source>
        <dbReference type="ARBA" id="ARBA00023125"/>
    </source>
</evidence>
<keyword evidence="5 10" id="KW-0804">Transcription</keyword>
<dbReference type="PROSITE" id="PS50071">
    <property type="entry name" value="HOMEOBOX_2"/>
    <property type="match status" value="1"/>
</dbReference>
<comment type="caution">
    <text evidence="13">The sequence shown here is derived from an EMBL/GenBank/DDBJ whole genome shotgun (WGS) entry which is preliminary data.</text>
</comment>
<dbReference type="STRING" id="157652.A0A371E8U3"/>
<feature type="domain" description="Homeobox" evidence="12">
    <location>
        <begin position="74"/>
        <end position="134"/>
    </location>
</feature>
<evidence type="ECO:0000313" key="13">
    <source>
        <dbReference type="EMBL" id="RDX62460.1"/>
    </source>
</evidence>
<keyword evidence="6 8" id="KW-0539">Nucleus</keyword>